<protein>
    <submittedName>
        <fullName evidence="3">Cell division protein ZapE</fullName>
    </submittedName>
</protein>
<dbReference type="PANTHER" id="PTHR12169">
    <property type="entry name" value="ATPASE N2B"/>
    <property type="match status" value="1"/>
</dbReference>
<dbReference type="GO" id="GO:0051301">
    <property type="term" value="P:cell division"/>
    <property type="evidence" value="ECO:0007669"/>
    <property type="project" value="UniProtKB-KW"/>
</dbReference>
<dbReference type="SUPFAM" id="SSF52540">
    <property type="entry name" value="P-loop containing nucleoside triphosphate hydrolases"/>
    <property type="match status" value="1"/>
</dbReference>
<dbReference type="RefSeq" id="WP_092618695.1">
    <property type="nucleotide sequence ID" value="NZ_FNCV01000005.1"/>
</dbReference>
<dbReference type="GO" id="GO:0005737">
    <property type="term" value="C:cytoplasm"/>
    <property type="evidence" value="ECO:0007669"/>
    <property type="project" value="TreeGrafter"/>
</dbReference>
<keyword evidence="2" id="KW-0067">ATP-binding</keyword>
<organism evidence="3 4">
    <name type="scientific">Roseospirillum parvum</name>
    <dbReference type="NCBI Taxonomy" id="83401"/>
    <lineage>
        <taxon>Bacteria</taxon>
        <taxon>Pseudomonadati</taxon>
        <taxon>Pseudomonadota</taxon>
        <taxon>Alphaproteobacteria</taxon>
        <taxon>Rhodospirillales</taxon>
        <taxon>Rhodospirillaceae</taxon>
        <taxon>Roseospirillum</taxon>
    </lineage>
</organism>
<accession>A0A1G8AV02</accession>
<dbReference type="OrthoDB" id="9774491at2"/>
<dbReference type="PANTHER" id="PTHR12169:SF6">
    <property type="entry name" value="AFG1-LIKE ATPASE"/>
    <property type="match status" value="1"/>
</dbReference>
<name>A0A1G8AV02_9PROT</name>
<sequence>MSDGPLALYRARLAQGALAADPGQALAVEKLQSLHKALAGYRPSSGRAGWLARFGMGRREGEAAPLGLYLYGPVGRGKSMLMDLFFEAATIPGKRRIHFQSFMTDVHARVHAWRASGKPVDPLPRLAREVAEEAWLLCLDELEIRDIADAMIVGRLFEQLIACGVVVVTTANRAPDDLYKDGLQRDRFLPFIKLIKDNLDLLALSGGPDHRLGRLAGARVYLVPADDTADAELSDAFRRLSRGAKVVAEQVEVAGRAVPVPRAAGGVARFSFAELCQRPLGPADYHALAHRYHSLVVDGIPRLGAAQADAARRFVTLIDALYEHRVVLLCSAAAPPQELYAEGDGVFEFARTVSRLMEMQSRDYLASTHLVDEEGP</sequence>
<dbReference type="Gene3D" id="3.40.50.300">
    <property type="entry name" value="P-loop containing nucleotide triphosphate hydrolases"/>
    <property type="match status" value="1"/>
</dbReference>
<keyword evidence="3" id="KW-0131">Cell cycle</keyword>
<dbReference type="InterPro" id="IPR005654">
    <property type="entry name" value="ATPase_AFG1-like"/>
</dbReference>
<proteinExistence type="predicted"/>
<dbReference type="InterPro" id="IPR027417">
    <property type="entry name" value="P-loop_NTPase"/>
</dbReference>
<evidence type="ECO:0000256" key="2">
    <source>
        <dbReference type="ARBA" id="ARBA00022840"/>
    </source>
</evidence>
<evidence type="ECO:0000313" key="3">
    <source>
        <dbReference type="EMBL" id="SDH24795.1"/>
    </source>
</evidence>
<dbReference type="EMBL" id="FNCV01000005">
    <property type="protein sequence ID" value="SDH24795.1"/>
    <property type="molecule type" value="Genomic_DNA"/>
</dbReference>
<dbReference type="NCBIfam" id="NF040713">
    <property type="entry name" value="ZapE"/>
    <property type="match status" value="1"/>
</dbReference>
<keyword evidence="4" id="KW-1185">Reference proteome</keyword>
<evidence type="ECO:0000313" key="4">
    <source>
        <dbReference type="Proteomes" id="UP000217076"/>
    </source>
</evidence>
<reference evidence="4" key="1">
    <citation type="submission" date="2016-10" db="EMBL/GenBank/DDBJ databases">
        <authorList>
            <person name="Varghese N."/>
            <person name="Submissions S."/>
        </authorList>
    </citation>
    <scope>NUCLEOTIDE SEQUENCE [LARGE SCALE GENOMIC DNA]</scope>
    <source>
        <strain evidence="4">930I</strain>
    </source>
</reference>
<dbReference type="GO" id="GO:0016887">
    <property type="term" value="F:ATP hydrolysis activity"/>
    <property type="evidence" value="ECO:0007669"/>
    <property type="project" value="InterPro"/>
</dbReference>
<keyword evidence="1" id="KW-0547">Nucleotide-binding</keyword>
<gene>
    <name evidence="3" type="ORF">SAMN05421742_105118</name>
</gene>
<dbReference type="GO" id="GO:0005524">
    <property type="term" value="F:ATP binding"/>
    <property type="evidence" value="ECO:0007669"/>
    <property type="project" value="UniProtKB-KW"/>
</dbReference>
<keyword evidence="3" id="KW-0132">Cell division</keyword>
<evidence type="ECO:0000256" key="1">
    <source>
        <dbReference type="ARBA" id="ARBA00022741"/>
    </source>
</evidence>
<dbReference type="Pfam" id="PF03969">
    <property type="entry name" value="AFG1_ATPase"/>
    <property type="match status" value="1"/>
</dbReference>
<dbReference type="Proteomes" id="UP000217076">
    <property type="component" value="Unassembled WGS sequence"/>
</dbReference>
<dbReference type="STRING" id="83401.SAMN05421742_105118"/>
<dbReference type="AlphaFoldDB" id="A0A1G8AV02"/>